<evidence type="ECO:0000313" key="2">
    <source>
        <dbReference type="EMBL" id="KAE8306622.1"/>
    </source>
</evidence>
<dbReference type="AlphaFoldDB" id="A0A5N6VE13"/>
<dbReference type="EMBL" id="ML738439">
    <property type="protein sequence ID" value="KAE8306622.1"/>
    <property type="molecule type" value="Genomic_DNA"/>
</dbReference>
<feature type="chain" id="PRO_5025057878" description="Secreted protein" evidence="1">
    <location>
        <begin position="32"/>
        <end position="86"/>
    </location>
</feature>
<keyword evidence="3" id="KW-1185">Reference proteome</keyword>
<dbReference type="Proteomes" id="UP000325433">
    <property type="component" value="Unassembled WGS sequence"/>
</dbReference>
<reference evidence="3" key="1">
    <citation type="submission" date="2019-04" db="EMBL/GenBank/DDBJ databases">
        <title>Friends and foes A comparative genomics studyof 23 Aspergillus species from section Flavi.</title>
        <authorList>
            <consortium name="DOE Joint Genome Institute"/>
            <person name="Kjaerbolling I."/>
            <person name="Vesth T."/>
            <person name="Frisvad J.C."/>
            <person name="Nybo J.L."/>
            <person name="Theobald S."/>
            <person name="Kildgaard S."/>
            <person name="Isbrandt T."/>
            <person name="Kuo A."/>
            <person name="Sato A."/>
            <person name="Lyhne E.K."/>
            <person name="Kogle M.E."/>
            <person name="Wiebenga A."/>
            <person name="Kun R.S."/>
            <person name="Lubbers R.J."/>
            <person name="Makela M.R."/>
            <person name="Barry K."/>
            <person name="Chovatia M."/>
            <person name="Clum A."/>
            <person name="Daum C."/>
            <person name="Haridas S."/>
            <person name="He G."/>
            <person name="LaButti K."/>
            <person name="Lipzen A."/>
            <person name="Mondo S."/>
            <person name="Riley R."/>
            <person name="Salamov A."/>
            <person name="Simmons B.A."/>
            <person name="Magnuson J.K."/>
            <person name="Henrissat B."/>
            <person name="Mortensen U.H."/>
            <person name="Larsen T.O."/>
            <person name="Devries R.P."/>
            <person name="Grigoriev I.V."/>
            <person name="Machida M."/>
            <person name="Baker S.E."/>
            <person name="Andersen M.R."/>
        </authorList>
    </citation>
    <scope>NUCLEOTIDE SEQUENCE [LARGE SCALE GENOMIC DNA]</scope>
    <source>
        <strain evidence="3">CBS 130015</strain>
    </source>
</reference>
<accession>A0A5N6VE13</accession>
<evidence type="ECO:0000256" key="1">
    <source>
        <dbReference type="SAM" id="SignalP"/>
    </source>
</evidence>
<evidence type="ECO:0000313" key="3">
    <source>
        <dbReference type="Proteomes" id="UP000325433"/>
    </source>
</evidence>
<name>A0A5N6VE13_9EURO</name>
<gene>
    <name evidence="2" type="ORF">BDV41DRAFT_557717</name>
</gene>
<evidence type="ECO:0008006" key="4">
    <source>
        <dbReference type="Google" id="ProtNLM"/>
    </source>
</evidence>
<organism evidence="2 3">
    <name type="scientific">Aspergillus transmontanensis</name>
    <dbReference type="NCBI Taxonomy" id="1034304"/>
    <lineage>
        <taxon>Eukaryota</taxon>
        <taxon>Fungi</taxon>
        <taxon>Dikarya</taxon>
        <taxon>Ascomycota</taxon>
        <taxon>Pezizomycotina</taxon>
        <taxon>Eurotiomycetes</taxon>
        <taxon>Eurotiomycetidae</taxon>
        <taxon>Eurotiales</taxon>
        <taxon>Aspergillaceae</taxon>
        <taxon>Aspergillus</taxon>
        <taxon>Aspergillus subgen. Circumdati</taxon>
    </lineage>
</organism>
<protein>
    <recommendedName>
        <fullName evidence="4">Secreted protein</fullName>
    </recommendedName>
</protein>
<sequence length="86" mass="9937">MLALSLPGWILPNRPLSAILILVPWVQSTRSTTPEELRRCPHNGLMGPLELFNSSCVHCTYDSDTDQNNFFSFFFFDLYLTRNLTR</sequence>
<proteinExistence type="predicted"/>
<feature type="signal peptide" evidence="1">
    <location>
        <begin position="1"/>
        <end position="31"/>
    </location>
</feature>
<keyword evidence="1" id="KW-0732">Signal</keyword>